<name>A0A6G8AMX2_9ENTE</name>
<dbReference type="RefSeq" id="WP_166007590.1">
    <property type="nucleotide sequence ID" value="NZ_CP049886.1"/>
</dbReference>
<dbReference type="Proteomes" id="UP000500890">
    <property type="component" value="Chromosome"/>
</dbReference>
<sequence length="73" mass="8665">METLYDVQQLLKRYGTYIYVGKRKWDIEMMGIELDSLYRAQILDIKSYQAAKVVLIKEHEHEVRKENSSQTGI</sequence>
<dbReference type="AlphaFoldDB" id="A0A6G8AMX2"/>
<dbReference type="InterPro" id="IPR009256">
    <property type="entry name" value="YqgQ-like"/>
</dbReference>
<evidence type="ECO:0000313" key="2">
    <source>
        <dbReference type="Proteomes" id="UP000500890"/>
    </source>
</evidence>
<organism evidence="1 2">
    <name type="scientific">Vagococcus coleopterorum</name>
    <dbReference type="NCBI Taxonomy" id="2714946"/>
    <lineage>
        <taxon>Bacteria</taxon>
        <taxon>Bacillati</taxon>
        <taxon>Bacillota</taxon>
        <taxon>Bacilli</taxon>
        <taxon>Lactobacillales</taxon>
        <taxon>Enterococcaceae</taxon>
        <taxon>Vagococcus</taxon>
    </lineage>
</organism>
<dbReference type="EMBL" id="CP049886">
    <property type="protein sequence ID" value="QIL46275.1"/>
    <property type="molecule type" value="Genomic_DNA"/>
</dbReference>
<dbReference type="SUPFAM" id="SSF158379">
    <property type="entry name" value="YqgQ-like"/>
    <property type="match status" value="1"/>
</dbReference>
<dbReference type="KEGG" id="vah:G7081_03920"/>
<accession>A0A6G8AMX2</accession>
<dbReference type="Pfam" id="PF06014">
    <property type="entry name" value="YqgQ-like"/>
    <property type="match status" value="1"/>
</dbReference>
<proteinExistence type="predicted"/>
<dbReference type="InterPro" id="IPR023164">
    <property type="entry name" value="YqgQ-like_sf"/>
</dbReference>
<gene>
    <name evidence="1" type="ORF">G7081_03920</name>
</gene>
<keyword evidence="2" id="KW-1185">Reference proteome</keyword>
<dbReference type="Gene3D" id="1.10.287.760">
    <property type="entry name" value="YqgQ-like"/>
    <property type="match status" value="1"/>
</dbReference>
<reference evidence="1 2" key="1">
    <citation type="submission" date="2020-03" db="EMBL/GenBank/DDBJ databases">
        <title>Vagococcus sp. nov., isolated from beetles.</title>
        <authorList>
            <person name="Hyun D.-W."/>
            <person name="Bae J.-W."/>
        </authorList>
    </citation>
    <scope>NUCLEOTIDE SEQUENCE [LARGE SCALE GENOMIC DNA]</scope>
    <source>
        <strain evidence="1 2">HDW17A</strain>
    </source>
</reference>
<evidence type="ECO:0000313" key="1">
    <source>
        <dbReference type="EMBL" id="QIL46275.1"/>
    </source>
</evidence>
<protein>
    <submittedName>
        <fullName evidence="1">YqgQ family protein</fullName>
    </submittedName>
</protein>